<evidence type="ECO:0000259" key="3">
    <source>
        <dbReference type="SMART" id="SM00822"/>
    </source>
</evidence>
<dbReference type="SUPFAM" id="SSF51735">
    <property type="entry name" value="NAD(P)-binding Rossmann-fold domains"/>
    <property type="match status" value="1"/>
</dbReference>
<proteinExistence type="inferred from homology"/>
<evidence type="ECO:0000256" key="1">
    <source>
        <dbReference type="ARBA" id="ARBA00006484"/>
    </source>
</evidence>
<keyword evidence="2" id="KW-0560">Oxidoreductase</keyword>
<dbReference type="GO" id="GO:0016616">
    <property type="term" value="F:oxidoreductase activity, acting on the CH-OH group of donors, NAD or NADP as acceptor"/>
    <property type="evidence" value="ECO:0007669"/>
    <property type="project" value="TreeGrafter"/>
</dbReference>
<sequence length="248" mass="25028">MSRLIVITGASAGIGKATAHRFAANGDAVLMVGRRETALAAAGDELRAAVGGADVRHVALDMGEVDSVPALQDAVAATGLPVHGLLCCAGGTAGTGEGVKAVLSEWDEAYRTNVLTAVLATEGLVDQLADGASVVLYSSIAAYRGSGGTGAYGAAKAALHSYVHTLANRLGPRRITANAIAPGYVAETDFFDGAIDPDREAALVRQSVVGRAGVPGDVAGLAFYLCSPEAAYVTSQIIQVNGGQRHGV</sequence>
<name>A0A1Q9LKV8_9PSEU</name>
<dbReference type="Pfam" id="PF13561">
    <property type="entry name" value="adh_short_C2"/>
    <property type="match status" value="1"/>
</dbReference>
<dbReference type="InterPro" id="IPR036291">
    <property type="entry name" value="NAD(P)-bd_dom_sf"/>
</dbReference>
<gene>
    <name evidence="4" type="ORF">BJP25_21900</name>
</gene>
<dbReference type="EMBL" id="MKQR01000016">
    <property type="protein sequence ID" value="OLR92681.1"/>
    <property type="molecule type" value="Genomic_DNA"/>
</dbReference>
<dbReference type="Gene3D" id="3.40.50.720">
    <property type="entry name" value="NAD(P)-binding Rossmann-like Domain"/>
    <property type="match status" value="1"/>
</dbReference>
<dbReference type="PRINTS" id="PR00081">
    <property type="entry name" value="GDHRDH"/>
</dbReference>
<comment type="similarity">
    <text evidence="1">Belongs to the short-chain dehydrogenases/reductases (SDR) family.</text>
</comment>
<organism evidence="4 5">
    <name type="scientific">Actinokineospora bangkokensis</name>
    <dbReference type="NCBI Taxonomy" id="1193682"/>
    <lineage>
        <taxon>Bacteria</taxon>
        <taxon>Bacillati</taxon>
        <taxon>Actinomycetota</taxon>
        <taxon>Actinomycetes</taxon>
        <taxon>Pseudonocardiales</taxon>
        <taxon>Pseudonocardiaceae</taxon>
        <taxon>Actinokineospora</taxon>
    </lineage>
</organism>
<comment type="caution">
    <text evidence="4">The sequence shown here is derived from an EMBL/GenBank/DDBJ whole genome shotgun (WGS) entry which is preliminary data.</text>
</comment>
<dbReference type="PANTHER" id="PTHR42760">
    <property type="entry name" value="SHORT-CHAIN DEHYDROGENASES/REDUCTASES FAMILY MEMBER"/>
    <property type="match status" value="1"/>
</dbReference>
<dbReference type="RefSeq" id="WP_075975824.1">
    <property type="nucleotide sequence ID" value="NZ_MKQR01000016.1"/>
</dbReference>
<keyword evidence="5" id="KW-1185">Reference proteome</keyword>
<dbReference type="InterPro" id="IPR057326">
    <property type="entry name" value="KR_dom"/>
</dbReference>
<evidence type="ECO:0000256" key="2">
    <source>
        <dbReference type="ARBA" id="ARBA00023002"/>
    </source>
</evidence>
<dbReference type="InterPro" id="IPR020904">
    <property type="entry name" value="Sc_DH/Rdtase_CS"/>
</dbReference>
<evidence type="ECO:0000313" key="4">
    <source>
        <dbReference type="EMBL" id="OLR92681.1"/>
    </source>
</evidence>
<protein>
    <recommendedName>
        <fullName evidence="3">Ketoreductase domain-containing protein</fullName>
    </recommendedName>
</protein>
<feature type="domain" description="Ketoreductase" evidence="3">
    <location>
        <begin position="3"/>
        <end position="188"/>
    </location>
</feature>
<dbReference type="Proteomes" id="UP000186040">
    <property type="component" value="Unassembled WGS sequence"/>
</dbReference>
<dbReference type="PANTHER" id="PTHR42760:SF133">
    <property type="entry name" value="3-OXOACYL-[ACYL-CARRIER-PROTEIN] REDUCTASE"/>
    <property type="match status" value="1"/>
</dbReference>
<dbReference type="InterPro" id="IPR002347">
    <property type="entry name" value="SDR_fam"/>
</dbReference>
<reference evidence="4 5" key="1">
    <citation type="submission" date="2016-10" db="EMBL/GenBank/DDBJ databases">
        <title>The Draft Genome Sequence of Actinokineospora bangkokensis 44EHWT reveals the biosynthetic pathway of antifungal compounds Thailandins with unusual extender unit butylmalonyl-CoA.</title>
        <authorList>
            <person name="Greule A."/>
            <person name="Intra B."/>
            <person name="Flemming S."/>
            <person name="Rommel M.G."/>
            <person name="Panbangred W."/>
            <person name="Bechthold A."/>
        </authorList>
    </citation>
    <scope>NUCLEOTIDE SEQUENCE [LARGE SCALE GENOMIC DNA]</scope>
    <source>
        <strain evidence="4 5">44EHW</strain>
    </source>
</reference>
<dbReference type="PROSITE" id="PS00061">
    <property type="entry name" value="ADH_SHORT"/>
    <property type="match status" value="1"/>
</dbReference>
<dbReference type="OrthoDB" id="3210335at2"/>
<evidence type="ECO:0000313" key="5">
    <source>
        <dbReference type="Proteomes" id="UP000186040"/>
    </source>
</evidence>
<accession>A0A1Q9LKV8</accession>
<dbReference type="CDD" id="cd05233">
    <property type="entry name" value="SDR_c"/>
    <property type="match status" value="1"/>
</dbReference>
<dbReference type="STRING" id="1193682.BJP25_21900"/>
<dbReference type="SMART" id="SM00822">
    <property type="entry name" value="PKS_KR"/>
    <property type="match status" value="1"/>
</dbReference>
<dbReference type="AlphaFoldDB" id="A0A1Q9LKV8"/>